<dbReference type="EMBL" id="CP002737">
    <property type="protein sequence ID" value="AEF96100.1"/>
    <property type="molecule type" value="Genomic_DNA"/>
</dbReference>
<proteinExistence type="predicted"/>
<dbReference type="KEGG" id="mig:Metig_0546"/>
<dbReference type="STRING" id="880724.Metig_0546"/>
<sequence>MNKRFLVLLTLISIFLDISYAEDIYVKLVPEKVVSNGEIIKFNITVENIPKIGEIKDEYNGMEDGGCRGVSICINYSDYLKPYGFNWSDICKKEKLKSYEFKDGVFNAKVVFDKPIEEDFCIGEVMFIPIKEGEVQLNLSGSVSSTLGYKYDGVNEYYDYYTKTFKKYPNTKFLGANITIKSAGNVTNTTMKLKEDVEEYESSSSSTIINRIYITPNIKEPEVIVKEINLTEYQPIVNVVVEKKGSFKFLGFNLLSGILAGILFGFILSKFR</sequence>
<evidence type="ECO:0000256" key="1">
    <source>
        <dbReference type="SAM" id="Phobius"/>
    </source>
</evidence>
<reference evidence="2 3" key="1">
    <citation type="submission" date="2011-05" db="EMBL/GenBank/DDBJ databases">
        <title>Complete sequence of Methanotorris igneus Kol 5.</title>
        <authorList>
            <consortium name="US DOE Joint Genome Institute"/>
            <person name="Lucas S."/>
            <person name="Han J."/>
            <person name="Lapidus A."/>
            <person name="Cheng J.-F."/>
            <person name="Goodwin L."/>
            <person name="Pitluck S."/>
            <person name="Peters L."/>
            <person name="Mikhailova N."/>
            <person name="Chertkov O."/>
            <person name="Han C."/>
            <person name="Tapia R."/>
            <person name="Land M."/>
            <person name="Hauser L."/>
            <person name="Kyrpides N."/>
            <person name="Ivanova N."/>
            <person name="Pagani I."/>
            <person name="Sieprawska-Lupa M."/>
            <person name="Whitman W."/>
            <person name="Woyke T."/>
        </authorList>
    </citation>
    <scope>NUCLEOTIDE SEQUENCE [LARGE SCALE GENOMIC DNA]</scope>
    <source>
        <strain evidence="3">DSM 5666 / JCM 11834 / Kol 5</strain>
    </source>
</reference>
<keyword evidence="1" id="KW-0472">Membrane</keyword>
<dbReference type="AlphaFoldDB" id="F6BC19"/>
<feature type="transmembrane region" description="Helical" evidence="1">
    <location>
        <begin position="249"/>
        <end position="268"/>
    </location>
</feature>
<protein>
    <recommendedName>
        <fullName evidence="4">Cellulosome anchoring protein cohesin region</fullName>
    </recommendedName>
</protein>
<dbReference type="RefSeq" id="WP_013798707.1">
    <property type="nucleotide sequence ID" value="NC_015562.1"/>
</dbReference>
<dbReference type="GeneID" id="10643384"/>
<keyword evidence="1" id="KW-1133">Transmembrane helix</keyword>
<dbReference type="HOGENOM" id="CLU_968437_0_0_2"/>
<accession>F6BC19</accession>
<gene>
    <name evidence="2" type="ordered locus">Metig_0546</name>
</gene>
<organism evidence="3">
    <name type="scientific">Methanotorris igneus (strain DSM 5666 / JCM 11834 / Kol 5)</name>
    <dbReference type="NCBI Taxonomy" id="880724"/>
    <lineage>
        <taxon>Archaea</taxon>
        <taxon>Methanobacteriati</taxon>
        <taxon>Methanobacteriota</taxon>
        <taxon>Methanomada group</taxon>
        <taxon>Methanococci</taxon>
        <taxon>Methanococcales</taxon>
        <taxon>Methanocaldococcaceae</taxon>
        <taxon>Methanotorris</taxon>
    </lineage>
</organism>
<name>F6BC19_METIK</name>
<dbReference type="Proteomes" id="UP000009227">
    <property type="component" value="Chromosome"/>
</dbReference>
<evidence type="ECO:0000313" key="2">
    <source>
        <dbReference type="EMBL" id="AEF96100.1"/>
    </source>
</evidence>
<keyword evidence="1" id="KW-0812">Transmembrane</keyword>
<keyword evidence="3" id="KW-1185">Reference proteome</keyword>
<dbReference type="OrthoDB" id="65804at2157"/>
<evidence type="ECO:0000313" key="3">
    <source>
        <dbReference type="Proteomes" id="UP000009227"/>
    </source>
</evidence>
<evidence type="ECO:0008006" key="4">
    <source>
        <dbReference type="Google" id="ProtNLM"/>
    </source>
</evidence>